<keyword evidence="4" id="KW-0671">Queuosine biosynthesis</keyword>
<evidence type="ECO:0000313" key="5">
    <source>
        <dbReference type="EMBL" id="CAA9257297.1"/>
    </source>
</evidence>
<evidence type="ECO:0000256" key="4">
    <source>
        <dbReference type="ARBA" id="ARBA00022785"/>
    </source>
</evidence>
<reference evidence="5" key="1">
    <citation type="submission" date="2020-02" db="EMBL/GenBank/DDBJ databases">
        <authorList>
            <person name="Meier V. D."/>
        </authorList>
    </citation>
    <scope>NUCLEOTIDE SEQUENCE</scope>
    <source>
        <strain evidence="5">AVDCRST_MAG50</strain>
    </source>
</reference>
<dbReference type="GO" id="GO:0008616">
    <property type="term" value="P:tRNA queuosine(34) biosynthetic process"/>
    <property type="evidence" value="ECO:0007669"/>
    <property type="project" value="UniProtKB-KW"/>
</dbReference>
<proteinExistence type="predicted"/>
<keyword evidence="3" id="KW-0949">S-adenosyl-L-methionine</keyword>
<evidence type="ECO:0000256" key="2">
    <source>
        <dbReference type="ARBA" id="ARBA00022679"/>
    </source>
</evidence>
<name>A0A6J4IQH0_9ACTN</name>
<keyword evidence="5" id="KW-0413">Isomerase</keyword>
<keyword evidence="2 5" id="KW-0808">Transferase</keyword>
<dbReference type="PANTHER" id="PTHR30307">
    <property type="entry name" value="S-ADENOSYLMETHIONINE:TRNA RIBOSYLTRANSFERASE-ISOMERASE"/>
    <property type="match status" value="1"/>
</dbReference>
<dbReference type="SUPFAM" id="SSF111337">
    <property type="entry name" value="QueA-like"/>
    <property type="match status" value="1"/>
</dbReference>
<accession>A0A6J4IQH0</accession>
<dbReference type="PANTHER" id="PTHR30307:SF0">
    <property type="entry name" value="S-ADENOSYLMETHIONINE:TRNA RIBOSYLTRANSFERASE-ISOMERASE"/>
    <property type="match status" value="1"/>
</dbReference>
<keyword evidence="5" id="KW-0328">Glycosyltransferase</keyword>
<keyword evidence="1" id="KW-0963">Cytoplasm</keyword>
<protein>
    <submittedName>
        <fullName evidence="5">S-adenosylmethionine:tRNA ribosyltransferase-isomerase</fullName>
        <ecNumber evidence="5">2.4.99.17</ecNumber>
    </submittedName>
</protein>
<dbReference type="Gene3D" id="3.40.1780.10">
    <property type="entry name" value="QueA-like"/>
    <property type="match status" value="2"/>
</dbReference>
<sequence length="352" mass="37306">MAVVEGLAGAGLDYHLPEGLEAHAPPEMLGITRDAVRLMVSTGPDAHVHTTFSDLPRFLRAGDLLVLNTSATVPAALPVLEHDAAPELVLHLSTPLPGGLWLTELRRPEGFGTAMFDAAGPGDLQLPGGASAELLAPFGDGRRLWFTALHLREPLLPYLARHGRPIRYAYAGGAWPLSAYQNVYASDPGSAELASAGRPFTADVLTRLVTKGVRIAPLVLHTGVSSAEANEAPAPERFAVPLSTARLVNETKHEGGRVIAVGTTVVRALETVTDETGAAHPGDGWTELVVTPARGVRAVDAMITGWHPPRASHLLLLEALAGRPMLEGAYASAVEARYRWHEFGDSHLLLPA</sequence>
<evidence type="ECO:0000256" key="3">
    <source>
        <dbReference type="ARBA" id="ARBA00022691"/>
    </source>
</evidence>
<dbReference type="GO" id="GO:0051075">
    <property type="term" value="F:S-adenosylmethionine:tRNA ribosyltransferase-isomerase activity"/>
    <property type="evidence" value="ECO:0007669"/>
    <property type="project" value="UniProtKB-EC"/>
</dbReference>
<dbReference type="InterPro" id="IPR003699">
    <property type="entry name" value="QueA"/>
</dbReference>
<organism evidence="5">
    <name type="scientific">uncultured Acidimicrobiales bacterium</name>
    <dbReference type="NCBI Taxonomy" id="310071"/>
    <lineage>
        <taxon>Bacteria</taxon>
        <taxon>Bacillati</taxon>
        <taxon>Actinomycetota</taxon>
        <taxon>Acidimicrobiia</taxon>
        <taxon>Acidimicrobiales</taxon>
        <taxon>environmental samples</taxon>
    </lineage>
</organism>
<dbReference type="EMBL" id="CADCTF010000122">
    <property type="protein sequence ID" value="CAA9257297.1"/>
    <property type="molecule type" value="Genomic_DNA"/>
</dbReference>
<dbReference type="EC" id="2.4.99.17" evidence="5"/>
<gene>
    <name evidence="5" type="ORF">AVDCRST_MAG50-2675</name>
</gene>
<dbReference type="Pfam" id="PF02547">
    <property type="entry name" value="Queuosine_synth"/>
    <property type="match status" value="1"/>
</dbReference>
<dbReference type="AlphaFoldDB" id="A0A6J4IQH0"/>
<dbReference type="InterPro" id="IPR042118">
    <property type="entry name" value="QueA_dom1"/>
</dbReference>
<evidence type="ECO:0000256" key="1">
    <source>
        <dbReference type="ARBA" id="ARBA00022490"/>
    </source>
</evidence>
<dbReference type="InterPro" id="IPR036100">
    <property type="entry name" value="QueA_sf"/>
</dbReference>